<protein>
    <submittedName>
        <fullName evidence="2">Methyltransferase</fullName>
    </submittedName>
</protein>
<dbReference type="Proteomes" id="UP000406256">
    <property type="component" value="Unassembled WGS sequence"/>
</dbReference>
<name>A0A5E4URD0_9BURK</name>
<dbReference type="Pfam" id="PF08241">
    <property type="entry name" value="Methyltransf_11"/>
    <property type="match status" value="1"/>
</dbReference>
<gene>
    <name evidence="2" type="ORF">PAN31108_02156</name>
</gene>
<dbReference type="AlphaFoldDB" id="A0A5E4URD0"/>
<dbReference type="GO" id="GO:0008757">
    <property type="term" value="F:S-adenosylmethionine-dependent methyltransferase activity"/>
    <property type="evidence" value="ECO:0007669"/>
    <property type="project" value="InterPro"/>
</dbReference>
<dbReference type="EMBL" id="CABPSB010000006">
    <property type="protein sequence ID" value="VVE01539.1"/>
    <property type="molecule type" value="Genomic_DNA"/>
</dbReference>
<keyword evidence="2" id="KW-0808">Transferase</keyword>
<dbReference type="OrthoDB" id="9790457at2"/>
<accession>A0A5E4URD0</accession>
<evidence type="ECO:0000259" key="1">
    <source>
        <dbReference type="Pfam" id="PF08241"/>
    </source>
</evidence>
<dbReference type="SUPFAM" id="SSF53335">
    <property type="entry name" value="S-adenosyl-L-methionine-dependent methyltransferases"/>
    <property type="match status" value="1"/>
</dbReference>
<reference evidence="2 3" key="1">
    <citation type="submission" date="2019-08" db="EMBL/GenBank/DDBJ databases">
        <authorList>
            <person name="Peeters C."/>
        </authorList>
    </citation>
    <scope>NUCLEOTIDE SEQUENCE [LARGE SCALE GENOMIC DNA]</scope>
    <source>
        <strain evidence="2 3">LMG 31108</strain>
    </source>
</reference>
<keyword evidence="2" id="KW-0489">Methyltransferase</keyword>
<evidence type="ECO:0000313" key="3">
    <source>
        <dbReference type="Proteomes" id="UP000406256"/>
    </source>
</evidence>
<evidence type="ECO:0000313" key="2">
    <source>
        <dbReference type="EMBL" id="VVE01539.1"/>
    </source>
</evidence>
<dbReference type="Gene3D" id="3.40.50.150">
    <property type="entry name" value="Vaccinia Virus protein VP39"/>
    <property type="match status" value="1"/>
</dbReference>
<sequence length="290" mass="32238">MKRCPNCGDLGVDASWNCSVCGATPRRVGEVLELAPALASANSGFRAEHFLPLAEVEERNFWFRARNRIISWAARPFMRAGTTFCEVGCGTGYVLAGLARAYPDVKFSATEIYSTALSFAATRLPSASFYQMDARSFAFADEFDVIGSFDVLEHIEEDEAVMRELHRALKSKGTLLLTVPQHPFLWSQQDEQVCHVRRYTRADIRAKLERNGFRVTLATSFVSLLFPAMLASRKRSRIDDAEYDMTADLRLSPPVNAIMGAVMALEFGMIQLGVRFPFGGSLLIVAQKTS</sequence>
<dbReference type="PANTHER" id="PTHR43861">
    <property type="entry name" value="TRANS-ACONITATE 2-METHYLTRANSFERASE-RELATED"/>
    <property type="match status" value="1"/>
</dbReference>
<proteinExistence type="predicted"/>
<feature type="domain" description="Methyltransferase type 11" evidence="1">
    <location>
        <begin position="86"/>
        <end position="176"/>
    </location>
</feature>
<dbReference type="InterPro" id="IPR029063">
    <property type="entry name" value="SAM-dependent_MTases_sf"/>
</dbReference>
<organism evidence="2 3">
    <name type="scientific">Pandoraea anhela</name>
    <dbReference type="NCBI Taxonomy" id="2508295"/>
    <lineage>
        <taxon>Bacteria</taxon>
        <taxon>Pseudomonadati</taxon>
        <taxon>Pseudomonadota</taxon>
        <taxon>Betaproteobacteria</taxon>
        <taxon>Burkholderiales</taxon>
        <taxon>Burkholderiaceae</taxon>
        <taxon>Pandoraea</taxon>
    </lineage>
</organism>
<dbReference type="GO" id="GO:0032259">
    <property type="term" value="P:methylation"/>
    <property type="evidence" value="ECO:0007669"/>
    <property type="project" value="UniProtKB-KW"/>
</dbReference>
<dbReference type="RefSeq" id="WP_150668859.1">
    <property type="nucleotide sequence ID" value="NZ_CABPSB010000006.1"/>
</dbReference>
<dbReference type="InterPro" id="IPR013216">
    <property type="entry name" value="Methyltransf_11"/>
</dbReference>
<keyword evidence="3" id="KW-1185">Reference proteome</keyword>
<dbReference type="CDD" id="cd02440">
    <property type="entry name" value="AdoMet_MTases"/>
    <property type="match status" value="1"/>
</dbReference>